<dbReference type="Gene3D" id="6.10.140.1320">
    <property type="match status" value="1"/>
</dbReference>
<evidence type="ECO:0000256" key="7">
    <source>
        <dbReference type="ARBA" id="ARBA00023128"/>
    </source>
</evidence>
<proteinExistence type="inferred from homology"/>
<protein>
    <recommendedName>
        <fullName evidence="11">HIG1 domain-containing protein</fullName>
    </recommendedName>
</protein>
<evidence type="ECO:0000256" key="10">
    <source>
        <dbReference type="SAM" id="Phobius"/>
    </source>
</evidence>
<comment type="function">
    <text evidence="1">Cytochrome c oxidase subunit which plays a role in assembly of respiratory supercomplexes.</text>
</comment>
<comment type="subunit">
    <text evidence="4">Associates with the respiratory chain complex III/complex IV supercomplex.</text>
</comment>
<evidence type="ECO:0000256" key="4">
    <source>
        <dbReference type="ARBA" id="ARBA00011565"/>
    </source>
</evidence>
<feature type="region of interest" description="Disordered" evidence="9">
    <location>
        <begin position="193"/>
        <end position="239"/>
    </location>
</feature>
<sequence>MRKDIITSDATVETSQESRDAAHTSFDPTLGLPPSSIRPISIHINRARDYEIMSVPGNINTAPPPSSFDGNEDFYEESRLAKFRRKLLEEPLIPLGCALTCWALFEATRSIKSGDRYRTNRMFRRRIYAQGFTLLAMIAGSAYWEGDRKKRKQYDGLVEEKKTKEKHEAWLRELEIRDEEEQELRKMRNRLMQSKTAERMNLTEAEKRSIENKQKQEAGQPKGGFGEVRSVLEDSESKGQGRIFAAAQELWRGRR</sequence>
<evidence type="ECO:0000256" key="3">
    <source>
        <dbReference type="ARBA" id="ARBA00009366"/>
    </source>
</evidence>
<keyword evidence="8 10" id="KW-0472">Membrane</keyword>
<dbReference type="GO" id="GO:0097250">
    <property type="term" value="P:mitochondrial respirasome assembly"/>
    <property type="evidence" value="ECO:0007669"/>
    <property type="project" value="TreeGrafter"/>
</dbReference>
<dbReference type="InterPro" id="IPR007667">
    <property type="entry name" value="Hypoxia_induced_domain"/>
</dbReference>
<organism evidence="12 13">
    <name type="scientific">Zymoseptoria tritici (strain ST99CH_3D7)</name>
    <dbReference type="NCBI Taxonomy" id="1276538"/>
    <lineage>
        <taxon>Eukaryota</taxon>
        <taxon>Fungi</taxon>
        <taxon>Dikarya</taxon>
        <taxon>Ascomycota</taxon>
        <taxon>Pezizomycotina</taxon>
        <taxon>Dothideomycetes</taxon>
        <taxon>Dothideomycetidae</taxon>
        <taxon>Mycosphaerellales</taxon>
        <taxon>Mycosphaerellaceae</taxon>
        <taxon>Zymoseptoria</taxon>
    </lineage>
</organism>
<reference evidence="12 13" key="1">
    <citation type="submission" date="2016-06" db="EMBL/GenBank/DDBJ databases">
        <authorList>
            <person name="Kjaerup R.B."/>
            <person name="Dalgaard T.S."/>
            <person name="Juul-Madsen H.R."/>
        </authorList>
    </citation>
    <scope>NUCLEOTIDE SEQUENCE [LARGE SCALE GENOMIC DNA]</scope>
</reference>
<keyword evidence="5 10" id="KW-0812">Transmembrane</keyword>
<comment type="subcellular location">
    <subcellularLocation>
        <location evidence="2">Mitochondrion membrane</location>
    </subcellularLocation>
</comment>
<dbReference type="PROSITE" id="PS51503">
    <property type="entry name" value="HIG1"/>
    <property type="match status" value="1"/>
</dbReference>
<dbReference type="AlphaFoldDB" id="A0A1X7RQA3"/>
<evidence type="ECO:0000313" key="12">
    <source>
        <dbReference type="EMBL" id="SMQ49578.1"/>
    </source>
</evidence>
<evidence type="ECO:0000256" key="9">
    <source>
        <dbReference type="SAM" id="MobiDB-lite"/>
    </source>
</evidence>
<keyword evidence="13" id="KW-1185">Reference proteome</keyword>
<evidence type="ECO:0000313" key="13">
    <source>
        <dbReference type="Proteomes" id="UP000215127"/>
    </source>
</evidence>
<evidence type="ECO:0000256" key="8">
    <source>
        <dbReference type="ARBA" id="ARBA00023136"/>
    </source>
</evidence>
<feature type="region of interest" description="Disordered" evidence="9">
    <location>
        <begin position="1"/>
        <end position="30"/>
    </location>
</feature>
<feature type="compositionally biased region" description="Basic and acidic residues" evidence="9">
    <location>
        <begin position="204"/>
        <end position="216"/>
    </location>
</feature>
<dbReference type="InterPro" id="IPR050355">
    <property type="entry name" value="RCF1"/>
</dbReference>
<comment type="similarity">
    <text evidence="3">Belongs to the RCF1 family.</text>
</comment>
<evidence type="ECO:0000259" key="11">
    <source>
        <dbReference type="PROSITE" id="PS51503"/>
    </source>
</evidence>
<dbReference type="EMBL" id="LT853695">
    <property type="protein sequence ID" value="SMQ49578.1"/>
    <property type="molecule type" value="Genomic_DNA"/>
</dbReference>
<evidence type="ECO:0000256" key="6">
    <source>
        <dbReference type="ARBA" id="ARBA00022989"/>
    </source>
</evidence>
<dbReference type="Pfam" id="PF04588">
    <property type="entry name" value="HIG_1_N"/>
    <property type="match status" value="1"/>
</dbReference>
<dbReference type="Proteomes" id="UP000215127">
    <property type="component" value="Chromosome 4"/>
</dbReference>
<dbReference type="GO" id="GO:0031966">
    <property type="term" value="C:mitochondrial membrane"/>
    <property type="evidence" value="ECO:0007669"/>
    <property type="project" value="UniProtKB-SubCell"/>
</dbReference>
<name>A0A1X7RQA3_ZYMT9</name>
<evidence type="ECO:0000256" key="2">
    <source>
        <dbReference type="ARBA" id="ARBA00004325"/>
    </source>
</evidence>
<feature type="transmembrane region" description="Helical" evidence="10">
    <location>
        <begin position="125"/>
        <end position="144"/>
    </location>
</feature>
<feature type="domain" description="HIG1" evidence="11">
    <location>
        <begin position="64"/>
        <end position="155"/>
    </location>
</feature>
<evidence type="ECO:0000256" key="5">
    <source>
        <dbReference type="ARBA" id="ARBA00022692"/>
    </source>
</evidence>
<feature type="compositionally biased region" description="Basic and acidic residues" evidence="9">
    <location>
        <begin position="230"/>
        <end position="239"/>
    </location>
</feature>
<keyword evidence="6 10" id="KW-1133">Transmembrane helix</keyword>
<dbReference type="PANTHER" id="PTHR12297:SF3">
    <property type="entry name" value="HIG1 DOMAIN FAMILY MEMBER 1A"/>
    <property type="match status" value="1"/>
</dbReference>
<accession>A0A1X7RQA3</accession>
<keyword evidence="7" id="KW-0496">Mitochondrion</keyword>
<gene>
    <name evidence="12" type="ORF">ZT3D7_G4729</name>
</gene>
<dbReference type="STRING" id="1276538.A0A1X7RQA3"/>
<dbReference type="PANTHER" id="PTHR12297">
    <property type="entry name" value="HYPOXIA-INDUCBILE GENE 1 HIG1 -RELATED"/>
    <property type="match status" value="1"/>
</dbReference>
<evidence type="ECO:0000256" key="1">
    <source>
        <dbReference type="ARBA" id="ARBA00002584"/>
    </source>
</evidence>